<dbReference type="PIRSF" id="PIRSF014979">
    <property type="entry name" value="UCP014979"/>
    <property type="match status" value="1"/>
</dbReference>
<gene>
    <name evidence="2" type="ORF">DKT75_03035</name>
</gene>
<proteinExistence type="predicted"/>
<dbReference type="OrthoDB" id="200318at2"/>
<evidence type="ECO:0000256" key="1">
    <source>
        <dbReference type="SAM" id="SignalP"/>
    </source>
</evidence>
<protein>
    <recommendedName>
        <fullName evidence="4">DUF11 domain-containing protein</fullName>
    </recommendedName>
</protein>
<dbReference type="InterPro" id="IPR047589">
    <property type="entry name" value="DUF11_rpt"/>
</dbReference>
<evidence type="ECO:0000313" key="3">
    <source>
        <dbReference type="Proteomes" id="UP000245506"/>
    </source>
</evidence>
<evidence type="ECO:0008006" key="4">
    <source>
        <dbReference type="Google" id="ProtNLM"/>
    </source>
</evidence>
<dbReference type="RefSeq" id="WP_109821950.1">
    <property type="nucleotide sequence ID" value="NZ_QGKL01000010.1"/>
</dbReference>
<dbReference type="EMBL" id="QGKL01000010">
    <property type="protein sequence ID" value="PWQ98794.1"/>
    <property type="molecule type" value="Genomic_DNA"/>
</dbReference>
<sequence length="165" mass="18080">MLKKIAIALCLVAVSAGVMFNATAKNKPTLVSNMQAYLVKTNAQGKEYRQPAKQTEPGQVLEYNLTYTNQMKKPLSGLVVSGPIPANTMYVGQSAKTGVPADLLVSIDGGATFESEPVRRQERMANGQMKTVVVPADKYTNLRWKVKQPISSLGKQLYSYRVQVK</sequence>
<dbReference type="NCBIfam" id="TIGR01451">
    <property type="entry name" value="B_ant_repeat"/>
    <property type="match status" value="1"/>
</dbReference>
<name>A0A317CJN7_9GAMM</name>
<dbReference type="AlphaFoldDB" id="A0A317CJN7"/>
<accession>A0A317CJN7</accession>
<keyword evidence="1" id="KW-0732">Signal</keyword>
<evidence type="ECO:0000313" key="2">
    <source>
        <dbReference type="EMBL" id="PWQ98794.1"/>
    </source>
</evidence>
<feature type="signal peptide" evidence="1">
    <location>
        <begin position="1"/>
        <end position="24"/>
    </location>
</feature>
<organism evidence="2 3">
    <name type="scientific">Leucothrix arctica</name>
    <dbReference type="NCBI Taxonomy" id="1481894"/>
    <lineage>
        <taxon>Bacteria</taxon>
        <taxon>Pseudomonadati</taxon>
        <taxon>Pseudomonadota</taxon>
        <taxon>Gammaproteobacteria</taxon>
        <taxon>Thiotrichales</taxon>
        <taxon>Thiotrichaceae</taxon>
        <taxon>Leucothrix</taxon>
    </lineage>
</organism>
<dbReference type="Proteomes" id="UP000245506">
    <property type="component" value="Unassembled WGS sequence"/>
</dbReference>
<comment type="caution">
    <text evidence="2">The sequence shown here is derived from an EMBL/GenBank/DDBJ whole genome shotgun (WGS) entry which is preliminary data.</text>
</comment>
<dbReference type="InterPro" id="IPR014468">
    <property type="entry name" value="UCP014979"/>
</dbReference>
<keyword evidence="3" id="KW-1185">Reference proteome</keyword>
<reference evidence="2 3" key="1">
    <citation type="submission" date="2018-05" db="EMBL/GenBank/DDBJ databases">
        <title>Leucothrix arctica sp. nov., isolated from Arctic seawater.</title>
        <authorList>
            <person name="Choi A."/>
            <person name="Baek K."/>
        </authorList>
    </citation>
    <scope>NUCLEOTIDE SEQUENCE [LARGE SCALE GENOMIC DNA]</scope>
    <source>
        <strain evidence="2 3">IMCC9719</strain>
    </source>
</reference>
<feature type="chain" id="PRO_5016425740" description="DUF11 domain-containing protein" evidence="1">
    <location>
        <begin position="25"/>
        <end position="165"/>
    </location>
</feature>